<evidence type="ECO:0000256" key="1">
    <source>
        <dbReference type="SAM" id="Phobius"/>
    </source>
</evidence>
<sequence length="406" mass="46171">MLGAWLGRDVSWMAMAGSGSGPVHQSFAQAFWASLLLILAAASGHAAVYICDQGRKQVIEMEHVRTRRTDVDTLLRQLPESVSKTIHQTSTPHGTIFQVLMLLAALLILVSEFPKYEFVHLGVSIRSIGFEVSRCLCPVAGILMLIFIPMSHDFILMTERFKRPGYQITREDKAVFYANKLQEDMHTFAGALSFAITPALEGYAVGRAYVQFFGTGIGEHYVAWKDADVPSYMWLALLIARTVMLVGTNVCFWNMAYEWWCEPTARCTRNPYYIYTTEKSLIRHLLNYILLLGMSIWFVKSSEFERINPTSQKLLLGVAMLTTAASCCYSLGTFWFLAFKERYLNDHQMEKTLRKIIAKSEDRMERYTSELEALHDKWSKCFVDEQDLESDSSSDGFLKGTCFSSE</sequence>
<feature type="transmembrane region" description="Helical" evidence="1">
    <location>
        <begin position="95"/>
        <end position="114"/>
    </location>
</feature>
<dbReference type="Proteomes" id="UP000604046">
    <property type="component" value="Unassembled WGS sequence"/>
</dbReference>
<feature type="transmembrane region" description="Helical" evidence="1">
    <location>
        <begin position="314"/>
        <end position="339"/>
    </location>
</feature>
<dbReference type="EMBL" id="CAJNDS010000035">
    <property type="protein sequence ID" value="CAE6927892.1"/>
    <property type="molecule type" value="Genomic_DNA"/>
</dbReference>
<name>A0A812GPK0_9DINO</name>
<comment type="caution">
    <text evidence="2">The sequence shown here is derived from an EMBL/GenBank/DDBJ whole genome shotgun (WGS) entry which is preliminary data.</text>
</comment>
<feature type="transmembrane region" description="Helical" evidence="1">
    <location>
        <begin position="135"/>
        <end position="155"/>
    </location>
</feature>
<dbReference type="AlphaFoldDB" id="A0A812GPK0"/>
<evidence type="ECO:0000313" key="2">
    <source>
        <dbReference type="EMBL" id="CAE6927892.1"/>
    </source>
</evidence>
<feature type="transmembrane region" description="Helical" evidence="1">
    <location>
        <begin position="281"/>
        <end position="299"/>
    </location>
</feature>
<protein>
    <submittedName>
        <fullName evidence="2">InlA protein</fullName>
    </submittedName>
</protein>
<keyword evidence="3" id="KW-1185">Reference proteome</keyword>
<evidence type="ECO:0000313" key="3">
    <source>
        <dbReference type="Proteomes" id="UP000604046"/>
    </source>
</evidence>
<accession>A0A812GPK0</accession>
<keyword evidence="1" id="KW-0812">Transmembrane</keyword>
<dbReference type="OrthoDB" id="415928at2759"/>
<keyword evidence="1" id="KW-0472">Membrane</keyword>
<organism evidence="2 3">
    <name type="scientific">Symbiodinium natans</name>
    <dbReference type="NCBI Taxonomy" id="878477"/>
    <lineage>
        <taxon>Eukaryota</taxon>
        <taxon>Sar</taxon>
        <taxon>Alveolata</taxon>
        <taxon>Dinophyceae</taxon>
        <taxon>Suessiales</taxon>
        <taxon>Symbiodiniaceae</taxon>
        <taxon>Symbiodinium</taxon>
    </lineage>
</organism>
<reference evidence="2" key="1">
    <citation type="submission" date="2021-02" db="EMBL/GenBank/DDBJ databases">
        <authorList>
            <person name="Dougan E. K."/>
            <person name="Rhodes N."/>
            <person name="Thang M."/>
            <person name="Chan C."/>
        </authorList>
    </citation>
    <scope>NUCLEOTIDE SEQUENCE</scope>
</reference>
<keyword evidence="1" id="KW-1133">Transmembrane helix</keyword>
<proteinExistence type="predicted"/>
<feature type="transmembrane region" description="Helical" evidence="1">
    <location>
        <begin position="232"/>
        <end position="260"/>
    </location>
</feature>
<gene>
    <name evidence="2" type="primary">inlA</name>
    <name evidence="2" type="ORF">SNAT2548_LOCUS724</name>
</gene>